<dbReference type="Gene3D" id="2.60.320.10">
    <property type="entry name" value="N-utilization substance G protein NusG, insert domain"/>
    <property type="match status" value="1"/>
</dbReference>
<dbReference type="RefSeq" id="WP_349227739.1">
    <property type="nucleotide sequence ID" value="NZ_JBBNOP010000010.1"/>
</dbReference>
<dbReference type="Pfam" id="PF07009">
    <property type="entry name" value="NusG_II"/>
    <property type="match status" value="1"/>
</dbReference>
<gene>
    <name evidence="3" type="ORF">AAA083_11665</name>
</gene>
<organism evidence="3 4">
    <name type="scientific">Raoultibacter massiliensis</name>
    <dbReference type="NCBI Taxonomy" id="1852371"/>
    <lineage>
        <taxon>Bacteria</taxon>
        <taxon>Bacillati</taxon>
        <taxon>Actinomycetota</taxon>
        <taxon>Coriobacteriia</taxon>
        <taxon>Eggerthellales</taxon>
        <taxon>Eggerthellaceae</taxon>
        <taxon>Raoultibacter</taxon>
    </lineage>
</organism>
<name>A0ABV1JEW8_9ACTN</name>
<dbReference type="EMBL" id="JBBNOP010000010">
    <property type="protein sequence ID" value="MEQ3363631.1"/>
    <property type="molecule type" value="Genomic_DNA"/>
</dbReference>
<feature type="transmembrane region" description="Helical" evidence="2">
    <location>
        <begin position="38"/>
        <end position="59"/>
    </location>
</feature>
<sequence>MSIANTNAAPQTTAGPREATPAPQPSGNPRKKGTRSTLLLVAGLLLAAFAAWGCMQFAFASDADDRVAVITDGAGETQRIPLSQDGMYTIETELGQNIVEVANGQASMASADCPGHDCIDQGAISGSGEIIVCLPHKLIVSIEGGESAAVDSVAS</sequence>
<keyword evidence="4" id="KW-1185">Reference proteome</keyword>
<accession>A0ABV1JEW8</accession>
<keyword evidence="2" id="KW-0472">Membrane</keyword>
<proteinExistence type="predicted"/>
<evidence type="ECO:0000313" key="4">
    <source>
        <dbReference type="Proteomes" id="UP001487305"/>
    </source>
</evidence>
<feature type="region of interest" description="Disordered" evidence="1">
    <location>
        <begin position="1"/>
        <end position="33"/>
    </location>
</feature>
<dbReference type="CDD" id="cd09911">
    <property type="entry name" value="Lin0431_like"/>
    <property type="match status" value="1"/>
</dbReference>
<evidence type="ECO:0000256" key="1">
    <source>
        <dbReference type="SAM" id="MobiDB-lite"/>
    </source>
</evidence>
<evidence type="ECO:0000256" key="2">
    <source>
        <dbReference type="SAM" id="Phobius"/>
    </source>
</evidence>
<dbReference type="Proteomes" id="UP001487305">
    <property type="component" value="Unassembled WGS sequence"/>
</dbReference>
<comment type="caution">
    <text evidence="3">The sequence shown here is derived from an EMBL/GenBank/DDBJ whole genome shotgun (WGS) entry which is preliminary data.</text>
</comment>
<keyword evidence="2" id="KW-0812">Transmembrane</keyword>
<evidence type="ECO:0000313" key="3">
    <source>
        <dbReference type="EMBL" id="MEQ3363631.1"/>
    </source>
</evidence>
<feature type="compositionally biased region" description="Polar residues" evidence="1">
    <location>
        <begin position="1"/>
        <end position="14"/>
    </location>
</feature>
<keyword evidence="2" id="KW-1133">Transmembrane helix</keyword>
<dbReference type="InterPro" id="IPR038690">
    <property type="entry name" value="NusG_2_sf"/>
</dbReference>
<protein>
    <submittedName>
        <fullName evidence="3">NusG domain II-containing protein</fullName>
    </submittedName>
</protein>
<reference evidence="3 4" key="1">
    <citation type="submission" date="2024-04" db="EMBL/GenBank/DDBJ databases">
        <title>Human intestinal bacterial collection.</title>
        <authorList>
            <person name="Pauvert C."/>
            <person name="Hitch T.C.A."/>
            <person name="Clavel T."/>
        </authorList>
    </citation>
    <scope>NUCLEOTIDE SEQUENCE [LARGE SCALE GENOMIC DNA]</scope>
    <source>
        <strain evidence="3 4">CLA-KB-H42</strain>
    </source>
</reference>